<proteinExistence type="predicted"/>
<organism evidence="3 4">
    <name type="scientific">Python bivittatus</name>
    <name type="common">Burmese python</name>
    <name type="synonym">Python molurus bivittatus</name>
    <dbReference type="NCBI Taxonomy" id="176946"/>
    <lineage>
        <taxon>Eukaryota</taxon>
        <taxon>Metazoa</taxon>
        <taxon>Chordata</taxon>
        <taxon>Craniata</taxon>
        <taxon>Vertebrata</taxon>
        <taxon>Euteleostomi</taxon>
        <taxon>Lepidosauria</taxon>
        <taxon>Squamata</taxon>
        <taxon>Bifurcata</taxon>
        <taxon>Unidentata</taxon>
        <taxon>Episquamata</taxon>
        <taxon>Toxicofera</taxon>
        <taxon>Serpentes</taxon>
        <taxon>Henophidia</taxon>
        <taxon>Pythonidae</taxon>
        <taxon>Python</taxon>
    </lineage>
</organism>
<protein>
    <submittedName>
        <fullName evidence="4">Protein FAM184B-like</fullName>
    </submittedName>
</protein>
<evidence type="ECO:0000256" key="2">
    <source>
        <dbReference type="SAM" id="MobiDB-lite"/>
    </source>
</evidence>
<dbReference type="PANTHER" id="PTHR18870">
    <property type="entry name" value="PROTEIN TAG-278-RELATED"/>
    <property type="match status" value="1"/>
</dbReference>
<accession>A0A9F5J534</accession>
<feature type="region of interest" description="Disordered" evidence="2">
    <location>
        <begin position="149"/>
        <end position="171"/>
    </location>
</feature>
<evidence type="ECO:0000313" key="3">
    <source>
        <dbReference type="Proteomes" id="UP000695026"/>
    </source>
</evidence>
<dbReference type="RefSeq" id="XP_025032802.1">
    <property type="nucleotide sequence ID" value="XM_025177034.1"/>
</dbReference>
<evidence type="ECO:0000256" key="1">
    <source>
        <dbReference type="ARBA" id="ARBA00023054"/>
    </source>
</evidence>
<feature type="non-terminal residue" evidence="4">
    <location>
        <position position="1"/>
    </location>
</feature>
<sequence length="182" mass="20930">SFSSYNQHRLEEVEEKSRKRAPRLEDLHLISRLQDKLNEKEEMIKELMDGRTFQHPLLPNREMQCNRSFSFNTSPVTCLTPIAKKKKMDEAAPSCIVTVPNLASYAKSFLSGELRPKRTQPQNIKSTGLDQNLGCVRVCCPSIPALENKPPSSLQSNETSKLKDTQKPDSRHQEWFTKYFSF</sequence>
<dbReference type="GeneID" id="112542991"/>
<dbReference type="KEGG" id="pbi:112542991"/>
<evidence type="ECO:0000313" key="4">
    <source>
        <dbReference type="RefSeq" id="XP_025032802.1"/>
    </source>
</evidence>
<dbReference type="Proteomes" id="UP000695026">
    <property type="component" value="Unplaced"/>
</dbReference>
<feature type="compositionally biased region" description="Basic and acidic residues" evidence="2">
    <location>
        <begin position="8"/>
        <end position="21"/>
    </location>
</feature>
<dbReference type="OrthoDB" id="75801at2759"/>
<reference evidence="4" key="1">
    <citation type="submission" date="2025-08" db="UniProtKB">
        <authorList>
            <consortium name="RefSeq"/>
        </authorList>
    </citation>
    <scope>IDENTIFICATION</scope>
    <source>
        <tissue evidence="4">Liver</tissue>
    </source>
</reference>
<keyword evidence="3" id="KW-1185">Reference proteome</keyword>
<feature type="compositionally biased region" description="Basic and acidic residues" evidence="2">
    <location>
        <begin position="160"/>
        <end position="171"/>
    </location>
</feature>
<name>A0A9F5J534_PYTBI</name>
<keyword evidence="1" id="KW-0175">Coiled coil</keyword>
<feature type="compositionally biased region" description="Polar residues" evidence="2">
    <location>
        <begin position="150"/>
        <end position="159"/>
    </location>
</feature>
<dbReference type="AlphaFoldDB" id="A0A9F5J534"/>
<feature type="region of interest" description="Disordered" evidence="2">
    <location>
        <begin position="1"/>
        <end position="21"/>
    </location>
</feature>
<gene>
    <name evidence="4" type="primary">LOC112542991</name>
</gene>
<dbReference type="PANTHER" id="PTHR18870:SF8">
    <property type="entry name" value="PROTEIN FAM184B"/>
    <property type="match status" value="1"/>
</dbReference>